<evidence type="ECO:0000256" key="1">
    <source>
        <dbReference type="ARBA" id="ARBA00004413"/>
    </source>
</evidence>
<dbReference type="Gene3D" id="2.30.330.10">
    <property type="entry name" value="SpoA-like"/>
    <property type="match status" value="1"/>
</dbReference>
<dbReference type="PANTHER" id="PTHR43484:SF1">
    <property type="entry name" value="FLAGELLAR MOTOR SWITCH PROTEIN FLIN"/>
    <property type="match status" value="1"/>
</dbReference>
<gene>
    <name evidence="9" type="ORF">AVDCRST_MAG65-127</name>
</gene>
<keyword evidence="9" id="KW-0966">Cell projection</keyword>
<keyword evidence="6" id="KW-0472">Membrane</keyword>
<feature type="domain" description="CheC-like protein" evidence="8">
    <location>
        <begin position="99"/>
        <end position="135"/>
    </location>
</feature>
<dbReference type="GO" id="GO:0003774">
    <property type="term" value="F:cytoskeletal motor activity"/>
    <property type="evidence" value="ECO:0007669"/>
    <property type="project" value="InterPro"/>
</dbReference>
<dbReference type="Pfam" id="PF04509">
    <property type="entry name" value="CheC"/>
    <property type="match status" value="1"/>
</dbReference>
<dbReference type="EMBL" id="CADCVL010000022">
    <property type="protein sequence ID" value="CAA9464470.1"/>
    <property type="molecule type" value="Genomic_DNA"/>
</dbReference>
<keyword evidence="5" id="KW-0283">Flagellar rotation</keyword>
<dbReference type="GO" id="GO:0005886">
    <property type="term" value="C:plasma membrane"/>
    <property type="evidence" value="ECO:0007669"/>
    <property type="project" value="UniProtKB-SubCell"/>
</dbReference>
<evidence type="ECO:0000256" key="3">
    <source>
        <dbReference type="ARBA" id="ARBA00022475"/>
    </source>
</evidence>
<evidence type="ECO:0000256" key="2">
    <source>
        <dbReference type="ARBA" id="ARBA00009226"/>
    </source>
</evidence>
<comment type="similarity">
    <text evidence="2">Belongs to the FliN/MopA/SpaO family.</text>
</comment>
<evidence type="ECO:0000259" key="8">
    <source>
        <dbReference type="Pfam" id="PF04509"/>
    </source>
</evidence>
<protein>
    <submittedName>
        <fullName evidence="9">Flagellar motor switch protein FliN</fullName>
    </submittedName>
</protein>
<dbReference type="AlphaFoldDB" id="A0A6J4R587"/>
<keyword evidence="9" id="KW-0282">Flagellum</keyword>
<dbReference type="GO" id="GO:0009425">
    <property type="term" value="C:bacterial-type flagellum basal body"/>
    <property type="evidence" value="ECO:0007669"/>
    <property type="project" value="InterPro"/>
</dbReference>
<dbReference type="PANTHER" id="PTHR43484">
    <property type="match status" value="1"/>
</dbReference>
<dbReference type="SUPFAM" id="SSF101801">
    <property type="entry name" value="Surface presentation of antigens (SPOA)"/>
    <property type="match status" value="1"/>
</dbReference>
<dbReference type="InterPro" id="IPR051469">
    <property type="entry name" value="FliN/MopA/SpaO"/>
</dbReference>
<evidence type="ECO:0000256" key="4">
    <source>
        <dbReference type="ARBA" id="ARBA00022500"/>
    </source>
</evidence>
<dbReference type="GO" id="GO:0006935">
    <property type="term" value="P:chemotaxis"/>
    <property type="evidence" value="ECO:0007669"/>
    <property type="project" value="UniProtKB-KW"/>
</dbReference>
<evidence type="ECO:0000259" key="7">
    <source>
        <dbReference type="Pfam" id="PF01052"/>
    </source>
</evidence>
<dbReference type="Gene3D" id="3.40.1550.10">
    <property type="entry name" value="CheC-like"/>
    <property type="match status" value="1"/>
</dbReference>
<feature type="domain" description="Flagellar motor switch protein FliN-like C-terminal" evidence="7">
    <location>
        <begin position="209"/>
        <end position="279"/>
    </location>
</feature>
<organism evidence="9">
    <name type="scientific">uncultured Solirubrobacteraceae bacterium</name>
    <dbReference type="NCBI Taxonomy" id="1162706"/>
    <lineage>
        <taxon>Bacteria</taxon>
        <taxon>Bacillati</taxon>
        <taxon>Actinomycetota</taxon>
        <taxon>Thermoleophilia</taxon>
        <taxon>Solirubrobacterales</taxon>
        <taxon>Solirubrobacteraceae</taxon>
        <taxon>environmental samples</taxon>
    </lineage>
</organism>
<keyword evidence="9" id="KW-0969">Cilium</keyword>
<keyword evidence="4" id="KW-0145">Chemotaxis</keyword>
<dbReference type="PRINTS" id="PR00956">
    <property type="entry name" value="FLGMOTORFLIN"/>
</dbReference>
<dbReference type="InterPro" id="IPR007597">
    <property type="entry name" value="CheC"/>
</dbReference>
<sequence>MSSEALQRLGVSTTEAVLGVLDMFAPGQVSAGDVAVVPPDHDPLEGISAPAVATSVSYVDGVTGGNVFVMTVEGARKLAAAMMGMDPADVQPGGELDEMELSAVSEAMNQMMASAAGATSAVLSTEVEISVPETKSFPTADAALGAYERAPHAIRVPFSVCGEPCRLVQLVPNAFIVRMMGALDDVAAEHVEPGGPSEASTGGRFQPSLAGIPVRVWAELGRTQMPSAQVVGLPPGAVVELDRAADELLDLYVNGRRFATGRLVVVDGSDWAVHIDQILSPTTPRMPHESEVT</sequence>
<evidence type="ECO:0000256" key="5">
    <source>
        <dbReference type="ARBA" id="ARBA00022779"/>
    </source>
</evidence>
<proteinExistence type="inferred from homology"/>
<dbReference type="SUPFAM" id="SSF103039">
    <property type="entry name" value="CheC-like"/>
    <property type="match status" value="1"/>
</dbReference>
<keyword evidence="3" id="KW-1003">Cell membrane</keyword>
<dbReference type="InterPro" id="IPR001172">
    <property type="entry name" value="FliN_T3SS_HrcQb"/>
</dbReference>
<dbReference type="Pfam" id="PF01052">
    <property type="entry name" value="FliMN_C"/>
    <property type="match status" value="1"/>
</dbReference>
<evidence type="ECO:0000313" key="9">
    <source>
        <dbReference type="EMBL" id="CAA9464470.1"/>
    </source>
</evidence>
<name>A0A6J4R587_9ACTN</name>
<dbReference type="InterPro" id="IPR001543">
    <property type="entry name" value="FliN-like_C"/>
</dbReference>
<reference evidence="9" key="1">
    <citation type="submission" date="2020-02" db="EMBL/GenBank/DDBJ databases">
        <authorList>
            <person name="Meier V. D."/>
        </authorList>
    </citation>
    <scope>NUCLEOTIDE SEQUENCE</scope>
    <source>
        <strain evidence="9">AVDCRST_MAG65</strain>
    </source>
</reference>
<dbReference type="InterPro" id="IPR028976">
    <property type="entry name" value="CheC-like_sf"/>
</dbReference>
<dbReference type="InterPro" id="IPR036429">
    <property type="entry name" value="SpoA-like_sf"/>
</dbReference>
<comment type="subcellular location">
    <subcellularLocation>
        <location evidence="1">Cell membrane</location>
        <topology evidence="1">Peripheral membrane protein</topology>
        <orientation evidence="1">Cytoplasmic side</orientation>
    </subcellularLocation>
</comment>
<accession>A0A6J4R587</accession>
<dbReference type="GO" id="GO:0071973">
    <property type="term" value="P:bacterial-type flagellum-dependent cell motility"/>
    <property type="evidence" value="ECO:0007669"/>
    <property type="project" value="InterPro"/>
</dbReference>
<dbReference type="GO" id="GO:0016787">
    <property type="term" value="F:hydrolase activity"/>
    <property type="evidence" value="ECO:0007669"/>
    <property type="project" value="InterPro"/>
</dbReference>
<evidence type="ECO:0000256" key="6">
    <source>
        <dbReference type="ARBA" id="ARBA00023136"/>
    </source>
</evidence>